<evidence type="ECO:0000256" key="9">
    <source>
        <dbReference type="PIRNR" id="PIRNR006113"/>
    </source>
</evidence>
<keyword evidence="4 9" id="KW-0479">Metal-binding</keyword>
<dbReference type="Proteomes" id="UP000193317">
    <property type="component" value="Unassembled WGS sequence"/>
</dbReference>
<evidence type="ECO:0000256" key="11">
    <source>
        <dbReference type="PIRSR" id="PIRSR006113-2"/>
    </source>
</evidence>
<dbReference type="GO" id="GO:0070497">
    <property type="term" value="F:6-carboxytetrahydropterin synthase activity"/>
    <property type="evidence" value="ECO:0007669"/>
    <property type="project" value="UniProtKB-EC"/>
</dbReference>
<gene>
    <name evidence="12" type="ORF">AWC27_22025</name>
</gene>
<dbReference type="Gene3D" id="3.30.479.10">
    <property type="entry name" value="6-pyruvoyl tetrahydropterin synthase/QueD"/>
    <property type="match status" value="1"/>
</dbReference>
<evidence type="ECO:0000256" key="3">
    <source>
        <dbReference type="ARBA" id="ARBA00018141"/>
    </source>
</evidence>
<evidence type="ECO:0000256" key="4">
    <source>
        <dbReference type="ARBA" id="ARBA00022723"/>
    </source>
</evidence>
<feature type="active site" description="Proton acceptor" evidence="10">
    <location>
        <position position="24"/>
    </location>
</feature>
<dbReference type="EMBL" id="LQPW01000031">
    <property type="protein sequence ID" value="ORX12965.1"/>
    <property type="molecule type" value="Genomic_DNA"/>
</dbReference>
<evidence type="ECO:0000256" key="6">
    <source>
        <dbReference type="ARBA" id="ARBA00022833"/>
    </source>
</evidence>
<dbReference type="GO" id="GO:0008616">
    <property type="term" value="P:tRNA queuosine(34) biosynthetic process"/>
    <property type="evidence" value="ECO:0007669"/>
    <property type="project" value="UniProtKB-KW"/>
</dbReference>
<comment type="catalytic activity">
    <reaction evidence="8 9">
        <text>7,8-dihydroneopterin 3'-triphosphate + H2O = 6-carboxy-5,6,7,8-tetrahydropterin + triphosphate + acetaldehyde + 2 H(+)</text>
        <dbReference type="Rhea" id="RHEA:27966"/>
        <dbReference type="ChEBI" id="CHEBI:15343"/>
        <dbReference type="ChEBI" id="CHEBI:15377"/>
        <dbReference type="ChEBI" id="CHEBI:15378"/>
        <dbReference type="ChEBI" id="CHEBI:18036"/>
        <dbReference type="ChEBI" id="CHEBI:58462"/>
        <dbReference type="ChEBI" id="CHEBI:61032"/>
        <dbReference type="EC" id="4.1.2.50"/>
    </reaction>
</comment>
<dbReference type="FunFam" id="3.30.479.10:FF:000001">
    <property type="entry name" value="6-carboxy-5,6,7,8-tetrahydropterin synthase"/>
    <property type="match status" value="1"/>
</dbReference>
<dbReference type="EC" id="4.-.-.-" evidence="9"/>
<feature type="binding site" evidence="11">
    <location>
        <position position="28"/>
    </location>
    <ligand>
        <name>Zn(2+)</name>
        <dbReference type="ChEBI" id="CHEBI:29105"/>
    </ligand>
</feature>
<dbReference type="SUPFAM" id="SSF55620">
    <property type="entry name" value="Tetrahydrobiopterin biosynthesis enzymes-like"/>
    <property type="match status" value="1"/>
</dbReference>
<dbReference type="PIRSF" id="PIRSF006113">
    <property type="entry name" value="PTP_synth"/>
    <property type="match status" value="1"/>
</dbReference>
<dbReference type="PANTHER" id="PTHR12589:SF7">
    <property type="entry name" value="6-PYRUVOYL TETRAHYDROBIOPTERIN SYNTHASE"/>
    <property type="match status" value="1"/>
</dbReference>
<dbReference type="NCBIfam" id="TIGR03367">
    <property type="entry name" value="queuosine_QueD"/>
    <property type="match status" value="1"/>
</dbReference>
<feature type="active site" description="Charge relay system" evidence="10">
    <location>
        <position position="68"/>
    </location>
</feature>
<feature type="active site" description="Charge relay system" evidence="10">
    <location>
        <position position="107"/>
    </location>
</feature>
<dbReference type="Pfam" id="PF01242">
    <property type="entry name" value="PTPS"/>
    <property type="match status" value="1"/>
</dbReference>
<dbReference type="PANTHER" id="PTHR12589">
    <property type="entry name" value="PYRUVOYL TETRAHYDROBIOPTERIN SYNTHASE"/>
    <property type="match status" value="1"/>
</dbReference>
<evidence type="ECO:0000256" key="1">
    <source>
        <dbReference type="ARBA" id="ARBA00005061"/>
    </source>
</evidence>
<dbReference type="AlphaFoldDB" id="A0A1X2F3H9"/>
<evidence type="ECO:0000313" key="13">
    <source>
        <dbReference type="Proteomes" id="UP000193317"/>
    </source>
</evidence>
<keyword evidence="13" id="KW-1185">Reference proteome</keyword>
<accession>A0A1X2F3H9</accession>
<proteinExistence type="inferred from homology"/>
<evidence type="ECO:0000256" key="2">
    <source>
        <dbReference type="ARBA" id="ARBA00008900"/>
    </source>
</evidence>
<keyword evidence="6 9" id="KW-0862">Zinc</keyword>
<evidence type="ECO:0000256" key="7">
    <source>
        <dbReference type="ARBA" id="ARBA00023239"/>
    </source>
</evidence>
<dbReference type="GO" id="GO:0046872">
    <property type="term" value="F:metal ion binding"/>
    <property type="evidence" value="ECO:0007669"/>
    <property type="project" value="UniProtKB-KW"/>
</dbReference>
<evidence type="ECO:0000256" key="10">
    <source>
        <dbReference type="PIRSR" id="PIRSR006113-1"/>
    </source>
</evidence>
<comment type="caution">
    <text evidence="12">The sequence shown here is derived from an EMBL/GenBank/DDBJ whole genome shotgun (WGS) entry which is preliminary data.</text>
</comment>
<comment type="similarity">
    <text evidence="2 9">Belongs to the PTPS family. QueD subfamily.</text>
</comment>
<evidence type="ECO:0000256" key="8">
    <source>
        <dbReference type="ARBA" id="ARBA00048807"/>
    </source>
</evidence>
<evidence type="ECO:0000313" key="12">
    <source>
        <dbReference type="EMBL" id="ORX12965.1"/>
    </source>
</evidence>
<comment type="pathway">
    <text evidence="1 9">Purine metabolism; 7-cyano-7-deazaguanine biosynthesis.</text>
</comment>
<dbReference type="InterPro" id="IPR007115">
    <property type="entry name" value="6-PTP_synth/QueD"/>
</dbReference>
<organism evidence="12 13">
    <name type="scientific">Mycobacterium szulgai</name>
    <dbReference type="NCBI Taxonomy" id="1787"/>
    <lineage>
        <taxon>Bacteria</taxon>
        <taxon>Bacillati</taxon>
        <taxon>Actinomycetota</taxon>
        <taxon>Actinomycetes</taxon>
        <taxon>Mycobacteriales</taxon>
        <taxon>Mycobacteriaceae</taxon>
        <taxon>Mycobacterium</taxon>
    </lineage>
</organism>
<evidence type="ECO:0000256" key="5">
    <source>
        <dbReference type="ARBA" id="ARBA00022785"/>
    </source>
</evidence>
<feature type="binding site" evidence="11">
    <location>
        <position position="13"/>
    </location>
    <ligand>
        <name>Zn(2+)</name>
        <dbReference type="ChEBI" id="CHEBI:29105"/>
    </ligand>
</feature>
<protein>
    <recommendedName>
        <fullName evidence="3 9">6-carboxy-5,6,7,8-tetrahydropterin synthase</fullName>
        <ecNumber evidence="9">4.-.-.-</ecNumber>
    </recommendedName>
</protein>
<keyword evidence="7 9" id="KW-0456">Lyase</keyword>
<reference evidence="12 13" key="1">
    <citation type="submission" date="2016-01" db="EMBL/GenBank/DDBJ databases">
        <title>The new phylogeny of the genus Mycobacterium.</title>
        <authorList>
            <person name="Tarcisio F."/>
            <person name="Conor M."/>
            <person name="Antonella G."/>
            <person name="Elisabetta G."/>
            <person name="Giulia F.S."/>
            <person name="Sara T."/>
            <person name="Anna F."/>
            <person name="Clotilde B."/>
            <person name="Roberto B."/>
            <person name="Veronica D.S."/>
            <person name="Fabio R."/>
            <person name="Monica P."/>
            <person name="Olivier J."/>
            <person name="Enrico T."/>
            <person name="Nicola S."/>
        </authorList>
    </citation>
    <scope>NUCLEOTIDE SEQUENCE [LARGE SCALE GENOMIC DNA]</scope>
    <source>
        <strain evidence="12 13">DSM 44166</strain>
    </source>
</reference>
<name>A0A1X2F3H9_MYCSZ</name>
<sequence>MEIIREFTFEAAHRLPNLPGTHKCSRLHGHSYRFSVHVSGPVDAASGWVMDFAAIKDACKPVLSRLDHYYLNDIPGLENPTSERLAEWIWHELEHSLPMIAAVTVRETCTSCCVYRGPHGGDSGVELAWR</sequence>
<dbReference type="InterPro" id="IPR038418">
    <property type="entry name" value="6-PTP_synth/QueD_sf"/>
</dbReference>
<feature type="binding site" evidence="11">
    <location>
        <position position="30"/>
    </location>
    <ligand>
        <name>Zn(2+)</name>
        <dbReference type="ChEBI" id="CHEBI:29105"/>
    </ligand>
</feature>
<keyword evidence="5 9" id="KW-0671">Queuosine biosynthesis</keyword>
<comment type="cofactor">
    <cofactor evidence="9 11">
        <name>Zn(2+)</name>
        <dbReference type="ChEBI" id="CHEBI:29105"/>
    </cofactor>
    <text evidence="9 11">Binds 1 zinc ion per subunit.</text>
</comment>
<dbReference type="UniPathway" id="UPA00391"/>
<dbReference type="OrthoDB" id="9804698at2"/>